<dbReference type="PANTHER" id="PTHR10037">
    <property type="entry name" value="VOLTAGE-GATED CATION CHANNEL CALCIUM AND SODIUM"/>
    <property type="match status" value="1"/>
</dbReference>
<proteinExistence type="predicted"/>
<dbReference type="Pfam" id="PF00520">
    <property type="entry name" value="Ion_trans"/>
    <property type="match status" value="4"/>
</dbReference>
<evidence type="ECO:0000256" key="9">
    <source>
        <dbReference type="ARBA" id="ARBA00023180"/>
    </source>
</evidence>
<dbReference type="PANTHER" id="PTHR10037:SF62">
    <property type="entry name" value="SODIUM CHANNEL PROTEIN 60E"/>
    <property type="match status" value="1"/>
</dbReference>
<reference evidence="14 15" key="1">
    <citation type="submission" date="2018-09" db="EMBL/GenBank/DDBJ databases">
        <title>Genomic investigation of the strawberry pathogen Phytophthora fragariae indicates pathogenicity is determined by transcriptional variation in three key races.</title>
        <authorList>
            <person name="Adams T.M."/>
            <person name="Armitage A.D."/>
            <person name="Sobczyk M.K."/>
            <person name="Bates H.J."/>
            <person name="Dunwell J.M."/>
            <person name="Nellist C.F."/>
            <person name="Harrison R.J."/>
        </authorList>
    </citation>
    <scope>NUCLEOTIDE SEQUENCE [LARGE SCALE GENOMIC DNA]</scope>
    <source>
        <strain evidence="14 15">SCRP245</strain>
    </source>
</reference>
<keyword evidence="5" id="KW-0851">Voltage-gated channel</keyword>
<feature type="transmembrane region" description="Helical" evidence="12">
    <location>
        <begin position="1240"/>
        <end position="1258"/>
    </location>
</feature>
<evidence type="ECO:0000256" key="1">
    <source>
        <dbReference type="ARBA" id="ARBA00004141"/>
    </source>
</evidence>
<keyword evidence="10" id="KW-0407">Ion channel</keyword>
<keyword evidence="7" id="KW-0406">Ion transport</keyword>
<feature type="transmembrane region" description="Helical" evidence="12">
    <location>
        <begin position="1150"/>
        <end position="1178"/>
    </location>
</feature>
<keyword evidence="2" id="KW-0813">Transport</keyword>
<name>A0A6A3M1B7_9STRA</name>
<evidence type="ECO:0000256" key="7">
    <source>
        <dbReference type="ARBA" id="ARBA00023065"/>
    </source>
</evidence>
<keyword evidence="6 12" id="KW-1133">Transmembrane helix</keyword>
<protein>
    <recommendedName>
        <fullName evidence="13">Ion transport domain-containing protein</fullName>
    </recommendedName>
</protein>
<feature type="transmembrane region" description="Helical" evidence="12">
    <location>
        <begin position="497"/>
        <end position="520"/>
    </location>
</feature>
<feature type="transmembrane region" description="Helical" evidence="12">
    <location>
        <begin position="1038"/>
        <end position="1056"/>
    </location>
</feature>
<dbReference type="Gene3D" id="1.10.287.70">
    <property type="match status" value="3"/>
</dbReference>
<comment type="subcellular location">
    <subcellularLocation>
        <location evidence="1">Membrane</location>
        <topology evidence="1">Multi-pass membrane protein</topology>
    </subcellularLocation>
</comment>
<feature type="transmembrane region" description="Helical" evidence="12">
    <location>
        <begin position="736"/>
        <end position="753"/>
    </location>
</feature>
<organism evidence="14 15">
    <name type="scientific">Phytophthora fragariae</name>
    <dbReference type="NCBI Taxonomy" id="53985"/>
    <lineage>
        <taxon>Eukaryota</taxon>
        <taxon>Sar</taxon>
        <taxon>Stramenopiles</taxon>
        <taxon>Oomycota</taxon>
        <taxon>Peronosporomycetes</taxon>
        <taxon>Peronosporales</taxon>
        <taxon>Peronosporaceae</taxon>
        <taxon>Phytophthora</taxon>
    </lineage>
</organism>
<dbReference type="GO" id="GO:0001518">
    <property type="term" value="C:voltage-gated sodium channel complex"/>
    <property type="evidence" value="ECO:0007669"/>
    <property type="project" value="TreeGrafter"/>
</dbReference>
<feature type="transmembrane region" description="Helical" evidence="12">
    <location>
        <begin position="1099"/>
        <end position="1129"/>
    </location>
</feature>
<evidence type="ECO:0000256" key="11">
    <source>
        <dbReference type="SAM" id="MobiDB-lite"/>
    </source>
</evidence>
<dbReference type="InterPro" id="IPR027359">
    <property type="entry name" value="Volt_channel_dom_sf"/>
</dbReference>
<evidence type="ECO:0000313" key="14">
    <source>
        <dbReference type="EMBL" id="KAE9025262.1"/>
    </source>
</evidence>
<feature type="domain" description="Ion transport" evidence="13">
    <location>
        <begin position="663"/>
        <end position="986"/>
    </location>
</feature>
<feature type="transmembrane region" description="Helical" evidence="12">
    <location>
        <begin position="693"/>
        <end position="715"/>
    </location>
</feature>
<evidence type="ECO:0000259" key="13">
    <source>
        <dbReference type="Pfam" id="PF00520"/>
    </source>
</evidence>
<feature type="region of interest" description="Disordered" evidence="11">
    <location>
        <begin position="582"/>
        <end position="619"/>
    </location>
</feature>
<accession>A0A6A3M1B7</accession>
<feature type="transmembrane region" description="Helical" evidence="12">
    <location>
        <begin position="262"/>
        <end position="287"/>
    </location>
</feature>
<feature type="transmembrane region" description="Helical" evidence="12">
    <location>
        <begin position="229"/>
        <end position="250"/>
    </location>
</feature>
<dbReference type="Proteomes" id="UP000460718">
    <property type="component" value="Unassembled WGS sequence"/>
</dbReference>
<dbReference type="Gene3D" id="1.20.120.350">
    <property type="entry name" value="Voltage-gated potassium channels. Chain C"/>
    <property type="match status" value="4"/>
</dbReference>
<dbReference type="EMBL" id="QXFW01000100">
    <property type="protein sequence ID" value="KAE9025262.1"/>
    <property type="molecule type" value="Genomic_DNA"/>
</dbReference>
<dbReference type="FunFam" id="1.20.120.350:FF:000009">
    <property type="entry name" value="Voltage-dependent T-type calcium channel subunit alpha"/>
    <property type="match status" value="1"/>
</dbReference>
<evidence type="ECO:0000256" key="10">
    <source>
        <dbReference type="ARBA" id="ARBA00023303"/>
    </source>
</evidence>
<dbReference type="InterPro" id="IPR005821">
    <property type="entry name" value="Ion_trans_dom"/>
</dbReference>
<feature type="domain" description="Ion transport" evidence="13">
    <location>
        <begin position="182"/>
        <end position="276"/>
    </location>
</feature>
<evidence type="ECO:0000313" key="15">
    <source>
        <dbReference type="Proteomes" id="UP000460718"/>
    </source>
</evidence>
<evidence type="ECO:0000256" key="12">
    <source>
        <dbReference type="SAM" id="Phobius"/>
    </source>
</evidence>
<feature type="transmembrane region" description="Helical" evidence="12">
    <location>
        <begin position="795"/>
        <end position="818"/>
    </location>
</feature>
<evidence type="ECO:0000256" key="2">
    <source>
        <dbReference type="ARBA" id="ARBA00022448"/>
    </source>
</evidence>
<keyword evidence="8 12" id="KW-0472">Membrane</keyword>
<dbReference type="InterPro" id="IPR043203">
    <property type="entry name" value="VGCC_Ca_Na"/>
</dbReference>
<evidence type="ECO:0000256" key="8">
    <source>
        <dbReference type="ARBA" id="ARBA00023136"/>
    </source>
</evidence>
<keyword evidence="9" id="KW-0325">Glycoprotein</keyword>
<keyword evidence="4" id="KW-0677">Repeat</keyword>
<dbReference type="SUPFAM" id="SSF81324">
    <property type="entry name" value="Voltage-gated potassium channels"/>
    <property type="match status" value="4"/>
</dbReference>
<feature type="domain" description="Ion transport" evidence="13">
    <location>
        <begin position="284"/>
        <end position="529"/>
    </location>
</feature>
<evidence type="ECO:0000256" key="6">
    <source>
        <dbReference type="ARBA" id="ARBA00022989"/>
    </source>
</evidence>
<evidence type="ECO:0000256" key="4">
    <source>
        <dbReference type="ARBA" id="ARBA00022737"/>
    </source>
</evidence>
<evidence type="ECO:0000256" key="3">
    <source>
        <dbReference type="ARBA" id="ARBA00022692"/>
    </source>
</evidence>
<gene>
    <name evidence="14" type="ORF">PF011_g3102</name>
</gene>
<dbReference type="Gene3D" id="1.10.238.10">
    <property type="entry name" value="EF-hand"/>
    <property type="match status" value="1"/>
</dbReference>
<feature type="transmembrane region" description="Helical" evidence="12">
    <location>
        <begin position="1068"/>
        <end position="1093"/>
    </location>
</feature>
<feature type="domain" description="Ion transport" evidence="13">
    <location>
        <begin position="1035"/>
        <end position="1268"/>
    </location>
</feature>
<sequence length="1459" mass="161897">MSGVPRQTLPSSGTAASMALNAFRLSVERSRVRELASDPRSVNSSSTSRRLSRGASLGRNISINAKVAAATSPRDSMSESAAVAALKGRHEGTPSARASSAAGVFSSRFSAMPAPFGVTEFMQSIINASPGCYADDDGSSDILERYNFFAHGKRFLFAPCSLGIFDEANKFRQFVVWIVTSKSFDQVVLLLIATNSVMLAIVDVCHVDADGNPASEGSLRNTMADYSNSTFTALFAFECLLKIVAMGLIGDRGAYLMDPWNWIDFTVVVVGLIAALPSIPATAALILLNTVLLSLDQYPVDEELASIVDVINFVLTQIFLLEALVKVFGLGFQRWAEDRYNLFDALVVVLGIVEAIVSPPQFLSGSVHAKSQSFAGLRSMRIFRLFKLARSWPSLQKLIRLIANAVSEVGNFSVFLLLFMYVYALLGMQIFGNRFRFDSNGIPLTSPAADMDSEIYVPRANFDSLLWSGVTVFQVLTGENWNNVLFDGWRSTGSVALLYFISLVIFGNFIVLNLFLAILLSHFEDAEEANQEANNTEAKEALRTKSRVTPMMISASSLTPDNTRTGTRRRIAPALEDSATGSILRSQSNRDSQSSLTKVSGRLGQSHGKSPQSYHSRRMSKTELSLLPVETMLLKARTPQGRSLYIFGPYNPLRKFAWNIVSHPRFDSAILGFVIASTACVALDNPLSAPDSTFVVVVGYVDSVFAAIFVLEVVIKIIARGLCLHPTAYLRNGWNVMDFVITAVAIPGLQFFTSDNNSQQLKFISSLRIFRAQRPLRMIHRNPGLKLVVSSLVSAIPQMLNVGMVCLLLLLIFSIIAVNNLKGRLFACSGDVFDALTTAQQALITNPRAWENLLADEKLWFNETTAALYASASVLATASEDIHGVDGITSRMICGYLNASWERTIPQSFDNVLYALLTFYEISTTEGWVTLMLAGVDATDVDMQPIANYHESWTLFFIAFIFLGSFFFIQLFIGVVIENFNRMKETLDGTRLLSCSQREWLLINQAVLKLRPKRKIRSPRGAFRLYCFRLARSSMLETVTMGAIMLNTFIMGLTYFGEEDLYSRIIEYANVFFTLLFALEAGIKIAGLGHYYWKDSWNIFDFVVVVGSCFGMIYTGVGGDAVGSSAAMIRGVRVLRLVRLIQTAPSLRQIVNTLLFTLPSLINIGGFLLLVFFIYAAVGVQLFAKVKLGDLVTPFANFQSISVAMITLIRCATGERWNDLMHELAETDNCVDDPDYDPDIFTMLITYILLNIFIAVILEGFANEKDQANGVLLPQHYENFVATWSILDPEATGMIEWHLLPKLIQQLDEPLGYGCHDNEVSVKEVTAFIEFLDITVYNGNRVFFNDVVRRLGKFVLDIVNEAPVPDLPSTIAVSQKWRMLMKGGKMRKPERYQVKHLHASVLLHDAVRSLIFREELHARVQKFTELTKDVLGSHHKRDAPASRRNSFGLHSYAEEEVAH</sequence>
<keyword evidence="3 12" id="KW-0812">Transmembrane</keyword>
<evidence type="ECO:0000256" key="5">
    <source>
        <dbReference type="ARBA" id="ARBA00022882"/>
    </source>
</evidence>
<dbReference type="GO" id="GO:0005248">
    <property type="term" value="F:voltage-gated sodium channel activity"/>
    <property type="evidence" value="ECO:0007669"/>
    <property type="project" value="TreeGrafter"/>
</dbReference>
<feature type="compositionally biased region" description="Polar residues" evidence="11">
    <location>
        <begin position="582"/>
        <end position="598"/>
    </location>
</feature>
<feature type="transmembrane region" description="Helical" evidence="12">
    <location>
        <begin position="401"/>
        <end position="426"/>
    </location>
</feature>
<feature type="transmembrane region" description="Helical" evidence="12">
    <location>
        <begin position="953"/>
        <end position="977"/>
    </location>
</feature>
<feature type="transmembrane region" description="Helical" evidence="12">
    <location>
        <begin position="669"/>
        <end position="687"/>
    </location>
</feature>
<comment type="caution">
    <text evidence="14">The sequence shown here is derived from an EMBL/GenBank/DDBJ whole genome shotgun (WGS) entry which is preliminary data.</text>
</comment>